<dbReference type="AlphaFoldDB" id="A0A841G0F8"/>
<dbReference type="Pfam" id="PF00144">
    <property type="entry name" value="Beta-lactamase"/>
    <property type="match status" value="1"/>
</dbReference>
<gene>
    <name evidence="2" type="ORF">HNR73_006049</name>
</gene>
<dbReference type="PANTHER" id="PTHR43283">
    <property type="entry name" value="BETA-LACTAMASE-RELATED"/>
    <property type="match status" value="1"/>
</dbReference>
<name>A0A841G0F8_9ACTN</name>
<dbReference type="Gene3D" id="3.40.710.10">
    <property type="entry name" value="DD-peptidase/beta-lactamase superfamily"/>
    <property type="match status" value="1"/>
</dbReference>
<accession>A0A841G0F8</accession>
<dbReference type="InterPro" id="IPR050789">
    <property type="entry name" value="Diverse_Enzym_Activities"/>
</dbReference>
<evidence type="ECO:0000259" key="1">
    <source>
        <dbReference type="Pfam" id="PF00144"/>
    </source>
</evidence>
<dbReference type="Proteomes" id="UP000548476">
    <property type="component" value="Unassembled WGS sequence"/>
</dbReference>
<reference evidence="2 3" key="1">
    <citation type="submission" date="2020-08" db="EMBL/GenBank/DDBJ databases">
        <title>Genomic Encyclopedia of Type Strains, Phase IV (KMG-IV): sequencing the most valuable type-strain genomes for metagenomic binning, comparative biology and taxonomic classification.</title>
        <authorList>
            <person name="Goeker M."/>
        </authorList>
    </citation>
    <scope>NUCLEOTIDE SEQUENCE [LARGE SCALE GENOMIC DNA]</scope>
    <source>
        <strain evidence="2 3">YIM 65646</strain>
    </source>
</reference>
<dbReference type="InterPro" id="IPR001466">
    <property type="entry name" value="Beta-lactam-related"/>
</dbReference>
<sequence>MDEMIKAAVDDGRAHGLVLGRRIGDRVETAAAGLRGPGGAALTAATPFPVASITKPATATLLHALAARGALDLDAPVLHGASPRSLLRHTGGVGPGWRGDLAALGHGDDALARYAERTDLIEPLGASWSYGNPGYWLAGHHAAVAAGTSFEEALREHVLAPAGMEGADCRPWADDPTALAHDDTDPRRSSYLAMPRARVPSGGMRATVADVLAFAAATWPGGVFGELGVLGSGADTAYAEAYGGRLWGPGWEAWRAADGTIVAGHSGVYGGFRTRLWSVPARRTAVAVLAVGKGSENTVLGLALRAVEATTGLIEPPLESGPMREPLSGYAGVYARDTARHEVEADGESLRVRTVDPATGESSVVTARPLAGDAFLTEGTHAPGRHVEFLRGADGTITHIRPGLVAARRIG</sequence>
<dbReference type="EMBL" id="JACHGT010000015">
    <property type="protein sequence ID" value="MBB6038169.1"/>
    <property type="molecule type" value="Genomic_DNA"/>
</dbReference>
<keyword evidence="3" id="KW-1185">Reference proteome</keyword>
<feature type="domain" description="Beta-lactamase-related" evidence="1">
    <location>
        <begin position="2"/>
        <end position="296"/>
    </location>
</feature>
<organism evidence="2 3">
    <name type="scientific">Phytomonospora endophytica</name>
    <dbReference type="NCBI Taxonomy" id="714109"/>
    <lineage>
        <taxon>Bacteria</taxon>
        <taxon>Bacillati</taxon>
        <taxon>Actinomycetota</taxon>
        <taxon>Actinomycetes</taxon>
        <taxon>Micromonosporales</taxon>
        <taxon>Micromonosporaceae</taxon>
        <taxon>Phytomonospora</taxon>
    </lineage>
</organism>
<evidence type="ECO:0000313" key="3">
    <source>
        <dbReference type="Proteomes" id="UP000548476"/>
    </source>
</evidence>
<evidence type="ECO:0000313" key="2">
    <source>
        <dbReference type="EMBL" id="MBB6038169.1"/>
    </source>
</evidence>
<protein>
    <submittedName>
        <fullName evidence="2">CubicO group peptidase (Beta-lactamase class C family)</fullName>
    </submittedName>
</protein>
<dbReference type="SUPFAM" id="SSF56601">
    <property type="entry name" value="beta-lactamase/transpeptidase-like"/>
    <property type="match status" value="1"/>
</dbReference>
<comment type="caution">
    <text evidence="2">The sequence shown here is derived from an EMBL/GenBank/DDBJ whole genome shotgun (WGS) entry which is preliminary data.</text>
</comment>
<dbReference type="InterPro" id="IPR012338">
    <property type="entry name" value="Beta-lactam/transpept-like"/>
</dbReference>
<proteinExistence type="predicted"/>